<dbReference type="EMBL" id="PHEX01000064">
    <property type="protein sequence ID" value="PKQ27686.1"/>
    <property type="molecule type" value="Genomic_DNA"/>
</dbReference>
<evidence type="ECO:0000259" key="1">
    <source>
        <dbReference type="Pfam" id="PF12146"/>
    </source>
</evidence>
<dbReference type="SUPFAM" id="SSF53474">
    <property type="entry name" value="alpha/beta-Hydrolases"/>
    <property type="match status" value="1"/>
</dbReference>
<evidence type="ECO:0000313" key="3">
    <source>
        <dbReference type="Proteomes" id="UP000233654"/>
    </source>
</evidence>
<dbReference type="Pfam" id="PF12146">
    <property type="entry name" value="Hydrolase_4"/>
    <property type="match status" value="1"/>
</dbReference>
<dbReference type="InterPro" id="IPR017532">
    <property type="entry name" value="Hydrolase-2_PEP"/>
</dbReference>
<evidence type="ECO:0000313" key="2">
    <source>
        <dbReference type="EMBL" id="PKQ27686.1"/>
    </source>
</evidence>
<organism evidence="2 3">
    <name type="scientific">Candidatus Anoxymicrobium japonicum</name>
    <dbReference type="NCBI Taxonomy" id="2013648"/>
    <lineage>
        <taxon>Bacteria</taxon>
        <taxon>Bacillati</taxon>
        <taxon>Actinomycetota</taxon>
        <taxon>Candidatus Geothermincolia</taxon>
        <taxon>Candidatus Geothermincolales</taxon>
        <taxon>Candidatus Anoxymicrobiaceae</taxon>
        <taxon>Candidatus Anoxymicrobium</taxon>
    </lineage>
</organism>
<comment type="caution">
    <text evidence="2">The sequence shown here is derived from an EMBL/GenBank/DDBJ whole genome shotgun (WGS) entry which is preliminary data.</text>
</comment>
<dbReference type="NCBIfam" id="TIGR03101">
    <property type="entry name" value="hydr2_PEP"/>
    <property type="match status" value="1"/>
</dbReference>
<dbReference type="GO" id="GO:0016787">
    <property type="term" value="F:hydrolase activity"/>
    <property type="evidence" value="ECO:0007669"/>
    <property type="project" value="UniProtKB-KW"/>
</dbReference>
<name>A0A2N3G4P6_9ACTN</name>
<gene>
    <name evidence="2" type="ORF">CVT63_06675</name>
</gene>
<dbReference type="Gene3D" id="3.40.50.1820">
    <property type="entry name" value="alpha/beta hydrolase"/>
    <property type="match status" value="1"/>
</dbReference>
<feature type="domain" description="Serine aminopeptidase S33" evidence="1">
    <location>
        <begin position="45"/>
        <end position="163"/>
    </location>
</feature>
<reference evidence="2 3" key="1">
    <citation type="journal article" date="2017" name="ISME J.">
        <title>Potential for microbial H2 and metal transformations associated with novel bacteria and archaea in deep terrestrial subsurface sediments.</title>
        <authorList>
            <person name="Hernsdorf A.W."/>
            <person name="Amano Y."/>
            <person name="Miyakawa K."/>
            <person name="Ise K."/>
            <person name="Suzuki Y."/>
            <person name="Anantharaman K."/>
            <person name="Probst A."/>
            <person name="Burstein D."/>
            <person name="Thomas B.C."/>
            <person name="Banfield J.F."/>
        </authorList>
    </citation>
    <scope>NUCLEOTIDE SEQUENCE [LARGE SCALE GENOMIC DNA]</scope>
    <source>
        <strain evidence="2">HGW-Actinobacteria-3</strain>
    </source>
</reference>
<proteinExistence type="predicted"/>
<accession>A0A2N3G4P6</accession>
<keyword evidence="2" id="KW-0378">Hydrolase</keyword>
<dbReference type="InterPro" id="IPR022742">
    <property type="entry name" value="Hydrolase_4"/>
</dbReference>
<dbReference type="InterPro" id="IPR029058">
    <property type="entry name" value="AB_hydrolase_fold"/>
</dbReference>
<dbReference type="AlphaFoldDB" id="A0A2N3G4P6"/>
<dbReference type="Proteomes" id="UP000233654">
    <property type="component" value="Unassembled WGS sequence"/>
</dbReference>
<protein>
    <submittedName>
        <fullName evidence="2">Hydrolase 2, exosortase A system-associated</fullName>
    </submittedName>
</protein>
<sequence>MPGSVILSGSISSAPRPFFLPCGNGRLFCVYHEPMGGAEGCWGNVLVVPAFNEEMNRCRSMVTIQAQALAKAGIGTLVVDLFGTGESDGEYGEARWDIWIDNIRTCAEWLEATHAGGCSALLGIRLGVPLAFEAIRNLPHVQAVIAWQAVVDGKHYLTQFMRMRIAANMDRTDIPKDTTAGMRAQLAAGQSIEVAGYEIAPELARSIDGLRLIDLMPPESVSMAWFEKGSGDEPVISTISQNLVEGWRQAGRHVDAVAFDAPAFWALYDRYISPELVEQTTEWVKSLRWQK</sequence>